<dbReference type="PROSITE" id="PS51029">
    <property type="entry name" value="MADF"/>
    <property type="match status" value="1"/>
</dbReference>
<feature type="compositionally biased region" description="Acidic residues" evidence="1">
    <location>
        <begin position="312"/>
        <end position="321"/>
    </location>
</feature>
<dbReference type="Pfam" id="PF10545">
    <property type="entry name" value="MADF_DNA_bdg"/>
    <property type="match status" value="1"/>
</dbReference>
<evidence type="ECO:0000256" key="1">
    <source>
        <dbReference type="SAM" id="MobiDB-lite"/>
    </source>
</evidence>
<dbReference type="EMBL" id="JAPTSV010000801">
    <property type="protein sequence ID" value="KAJ1518962.1"/>
    <property type="molecule type" value="Genomic_DNA"/>
</dbReference>
<sequence>MSQRSGSGAVWDLEVRLIREVEKRPAIWDASSALHRNSGVVSQKWQEIAVLLNQDAQTCRKHFNALRANNAQNKRRRKGKSGMGTNERVSTYKYAAHLAFLDKGLGQEDTVSAGARRRSSSDTLSIGEEARVLFEAVEMPIMVEDEAGGLQELDAAPLQALQDEAPTAPRLVIPAALGRAPSDQRTVVVVTTALGMPGIRLVVPRQQEEASQSPPRTSPPRLDNYEWLEEAPVTYANVEPGVVEREQRQSRGVGRRGAPRRMQVMQDNDGEVQDTPAPNVPDARQRNRDEYLRLAVDRGYEVRDQRRADQDAGLDPDEDDPGIPRLGLGAGGAVRGAARGAARGVGRAGGRAVLRRGNEAVNEALDRALIGELERRPPNNPDVHHTTHFALSLAARLRMYDDEVIFTLQDEISALVARRGPELQRLAREQL</sequence>
<dbReference type="GO" id="GO:0005667">
    <property type="term" value="C:transcription regulator complex"/>
    <property type="evidence" value="ECO:0007669"/>
    <property type="project" value="TreeGrafter"/>
</dbReference>
<organism evidence="3 4">
    <name type="scientific">Megalurothrips usitatus</name>
    <name type="common">bean blossom thrips</name>
    <dbReference type="NCBI Taxonomy" id="439358"/>
    <lineage>
        <taxon>Eukaryota</taxon>
        <taxon>Metazoa</taxon>
        <taxon>Ecdysozoa</taxon>
        <taxon>Arthropoda</taxon>
        <taxon>Hexapoda</taxon>
        <taxon>Insecta</taxon>
        <taxon>Pterygota</taxon>
        <taxon>Neoptera</taxon>
        <taxon>Paraneoptera</taxon>
        <taxon>Thysanoptera</taxon>
        <taxon>Terebrantia</taxon>
        <taxon>Thripoidea</taxon>
        <taxon>Thripidae</taxon>
        <taxon>Megalurothrips</taxon>
    </lineage>
</organism>
<feature type="domain" description="MADF" evidence="2">
    <location>
        <begin position="16"/>
        <end position="106"/>
    </location>
</feature>
<evidence type="ECO:0000313" key="4">
    <source>
        <dbReference type="Proteomes" id="UP001075354"/>
    </source>
</evidence>
<evidence type="ECO:0000259" key="2">
    <source>
        <dbReference type="PROSITE" id="PS51029"/>
    </source>
</evidence>
<dbReference type="InterPro" id="IPR006578">
    <property type="entry name" value="MADF-dom"/>
</dbReference>
<reference evidence="3" key="1">
    <citation type="submission" date="2022-12" db="EMBL/GenBank/DDBJ databases">
        <title>Chromosome-level genome assembly of the bean flower thrips Megalurothrips usitatus.</title>
        <authorList>
            <person name="Ma L."/>
            <person name="Liu Q."/>
            <person name="Li H."/>
            <person name="Cai W."/>
        </authorList>
    </citation>
    <scope>NUCLEOTIDE SEQUENCE</scope>
    <source>
        <strain evidence="3">Cailab_2022a</strain>
    </source>
</reference>
<dbReference type="Proteomes" id="UP001075354">
    <property type="component" value="Unassembled WGS sequence"/>
</dbReference>
<protein>
    <recommendedName>
        <fullName evidence="2">MADF domain-containing protein</fullName>
    </recommendedName>
</protein>
<feature type="region of interest" description="Disordered" evidence="1">
    <location>
        <begin position="302"/>
        <end position="324"/>
    </location>
</feature>
<dbReference type="PANTHER" id="PTHR12243:SF69">
    <property type="entry name" value="SI:CH73-59F11.3"/>
    <property type="match status" value="1"/>
</dbReference>
<dbReference type="AlphaFoldDB" id="A0AAV7X3F1"/>
<feature type="region of interest" description="Disordered" evidence="1">
    <location>
        <begin position="204"/>
        <end position="223"/>
    </location>
</feature>
<feature type="region of interest" description="Disordered" evidence="1">
    <location>
        <begin position="238"/>
        <end position="289"/>
    </location>
</feature>
<gene>
    <name evidence="3" type="ORF">ONE63_011416</name>
</gene>
<dbReference type="GO" id="GO:0006357">
    <property type="term" value="P:regulation of transcription by RNA polymerase II"/>
    <property type="evidence" value="ECO:0007669"/>
    <property type="project" value="TreeGrafter"/>
</dbReference>
<comment type="caution">
    <text evidence="3">The sequence shown here is derived from an EMBL/GenBank/DDBJ whole genome shotgun (WGS) entry which is preliminary data.</text>
</comment>
<dbReference type="PANTHER" id="PTHR12243">
    <property type="entry name" value="MADF DOMAIN TRANSCRIPTION FACTOR"/>
    <property type="match status" value="1"/>
</dbReference>
<dbReference type="SMART" id="SM00595">
    <property type="entry name" value="MADF"/>
    <property type="match status" value="1"/>
</dbReference>
<accession>A0AAV7X3F1</accession>
<keyword evidence="4" id="KW-1185">Reference proteome</keyword>
<dbReference type="InterPro" id="IPR039353">
    <property type="entry name" value="TF_Adf1"/>
</dbReference>
<evidence type="ECO:0000313" key="3">
    <source>
        <dbReference type="EMBL" id="KAJ1518962.1"/>
    </source>
</evidence>
<name>A0AAV7X3F1_9NEOP</name>
<dbReference type="GO" id="GO:0005634">
    <property type="term" value="C:nucleus"/>
    <property type="evidence" value="ECO:0007669"/>
    <property type="project" value="TreeGrafter"/>
</dbReference>
<proteinExistence type="predicted"/>